<dbReference type="InterPro" id="IPR059000">
    <property type="entry name" value="ATPase_P-type_domA"/>
</dbReference>
<dbReference type="Proteomes" id="UP001189429">
    <property type="component" value="Unassembled WGS sequence"/>
</dbReference>
<evidence type="ECO:0000313" key="2">
    <source>
        <dbReference type="EMBL" id="CAK0910105.1"/>
    </source>
</evidence>
<reference evidence="2" key="1">
    <citation type="submission" date="2023-10" db="EMBL/GenBank/DDBJ databases">
        <authorList>
            <person name="Chen Y."/>
            <person name="Shah S."/>
            <person name="Dougan E. K."/>
            <person name="Thang M."/>
            <person name="Chan C."/>
        </authorList>
    </citation>
    <scope>NUCLEOTIDE SEQUENCE [LARGE SCALE GENOMIC DNA]</scope>
</reference>
<evidence type="ECO:0000313" key="3">
    <source>
        <dbReference type="Proteomes" id="UP001189429"/>
    </source>
</evidence>
<dbReference type="InterPro" id="IPR008250">
    <property type="entry name" value="ATPase_P-typ_transduc_dom_A_sf"/>
</dbReference>
<feature type="non-terminal residue" evidence="2">
    <location>
        <position position="1"/>
    </location>
</feature>
<dbReference type="SUPFAM" id="SSF81653">
    <property type="entry name" value="Calcium ATPase, transduction domain A"/>
    <property type="match status" value="1"/>
</dbReference>
<protein>
    <recommendedName>
        <fullName evidence="1">P-type ATPase A domain-containing protein</fullName>
    </recommendedName>
</protein>
<gene>
    <name evidence="2" type="ORF">PCOR1329_LOCUS84358</name>
</gene>
<dbReference type="EMBL" id="CAUYUJ010022324">
    <property type="protein sequence ID" value="CAK0910105.1"/>
    <property type="molecule type" value="Genomic_DNA"/>
</dbReference>
<comment type="caution">
    <text evidence="2">The sequence shown here is derived from an EMBL/GenBank/DDBJ whole genome shotgun (WGS) entry which is preliminary data.</text>
</comment>
<keyword evidence="3" id="KW-1185">Reference proteome</keyword>
<name>A0ABN9YH61_9DINO</name>
<evidence type="ECO:0000259" key="1">
    <source>
        <dbReference type="Pfam" id="PF00122"/>
    </source>
</evidence>
<proteinExistence type="predicted"/>
<sequence>EVLRDRGKLETVPECQLGPGEIFYLRAGQRSPVDARILVHTKGAAVDLQQLTGEPGDVRTCTAEANAIHASDSGNVVLKDSVLLRGELFCMAVRSRFNALVPSCSSKGDGDRD</sequence>
<feature type="domain" description="P-type ATPase A" evidence="1">
    <location>
        <begin position="2"/>
        <end position="96"/>
    </location>
</feature>
<accession>A0ABN9YH61</accession>
<organism evidence="2 3">
    <name type="scientific">Prorocentrum cordatum</name>
    <dbReference type="NCBI Taxonomy" id="2364126"/>
    <lineage>
        <taxon>Eukaryota</taxon>
        <taxon>Sar</taxon>
        <taxon>Alveolata</taxon>
        <taxon>Dinophyceae</taxon>
        <taxon>Prorocentrales</taxon>
        <taxon>Prorocentraceae</taxon>
        <taxon>Prorocentrum</taxon>
    </lineage>
</organism>
<dbReference type="Gene3D" id="2.70.150.10">
    <property type="entry name" value="Calcium-transporting ATPase, cytoplasmic transduction domain A"/>
    <property type="match status" value="1"/>
</dbReference>
<dbReference type="Pfam" id="PF00122">
    <property type="entry name" value="E1-E2_ATPase"/>
    <property type="match status" value="1"/>
</dbReference>
<feature type="non-terminal residue" evidence="2">
    <location>
        <position position="113"/>
    </location>
</feature>